<evidence type="ECO:0000313" key="4">
    <source>
        <dbReference type="Proteomes" id="UP000248021"/>
    </source>
</evidence>
<dbReference type="NCBIfam" id="TIGR00696">
    <property type="entry name" value="wecG_tagA_cpsF"/>
    <property type="match status" value="1"/>
</dbReference>
<reference evidence="3 4" key="1">
    <citation type="submission" date="2018-05" db="EMBL/GenBank/DDBJ databases">
        <title>Genomic Encyclopedia of Type Strains, Phase IV (KMG-IV): sequencing the most valuable type-strain genomes for metagenomic binning, comparative biology and taxonomic classification.</title>
        <authorList>
            <person name="Goeker M."/>
        </authorList>
    </citation>
    <scope>NUCLEOTIDE SEQUENCE [LARGE SCALE GENOMIC DNA]</scope>
    <source>
        <strain evidence="3 4">DSM 6462</strain>
    </source>
</reference>
<protein>
    <submittedName>
        <fullName evidence="3">Exopolysaccharide biosynthesis WecB/TagA/CpsF family protein</fullName>
    </submittedName>
</protein>
<keyword evidence="2" id="KW-0808">Transferase</keyword>
<dbReference type="GO" id="GO:0016758">
    <property type="term" value="F:hexosyltransferase activity"/>
    <property type="evidence" value="ECO:0007669"/>
    <property type="project" value="TreeGrafter"/>
</dbReference>
<dbReference type="EMBL" id="QJJK01000001">
    <property type="protein sequence ID" value="PXW64884.1"/>
    <property type="molecule type" value="Genomic_DNA"/>
</dbReference>
<dbReference type="PANTHER" id="PTHR34136:SF1">
    <property type="entry name" value="UDP-N-ACETYL-D-MANNOSAMINURONIC ACID TRANSFERASE"/>
    <property type="match status" value="1"/>
</dbReference>
<dbReference type="AlphaFoldDB" id="A0A2V3UKQ9"/>
<dbReference type="InterPro" id="IPR004629">
    <property type="entry name" value="WecG_TagA_CpsF"/>
</dbReference>
<evidence type="ECO:0000256" key="2">
    <source>
        <dbReference type="ARBA" id="ARBA00022679"/>
    </source>
</evidence>
<sequence>MAHADCTIPGQRALTGADRPNGNRPIFGIPVTAATSDVMIDELDRLSGAAEAGEPLQVAFLNAHNANLCWENADVAAAFRRGLVLNDGIGLDIATRLLHGEAFPDNLNGTDFVPLYLERTSRIFRIFLLGGTEGVAEKVRAAFQARAPQHRYVGTRHGYFTDREASGVADAIAASGADLVLVALGSPRQELWMSRYLADTGCRIGISVGGLFDFASGTKPRAPALVRRLQCEWVFRLLLEPRRMARRYLRGNFAFLARVARERLAPHSTPVWTRG</sequence>
<dbReference type="PANTHER" id="PTHR34136">
    <property type="match status" value="1"/>
</dbReference>
<proteinExistence type="predicted"/>
<evidence type="ECO:0000313" key="3">
    <source>
        <dbReference type="EMBL" id="PXW64884.1"/>
    </source>
</evidence>
<dbReference type="Pfam" id="PF03808">
    <property type="entry name" value="Glyco_tran_WecG"/>
    <property type="match status" value="1"/>
</dbReference>
<name>A0A2V3UKQ9_9HYPH</name>
<accession>A0A2V3UKQ9</accession>
<dbReference type="OrthoDB" id="9771846at2"/>
<dbReference type="CDD" id="cd06533">
    <property type="entry name" value="Glyco_transf_WecG_TagA"/>
    <property type="match status" value="1"/>
</dbReference>
<keyword evidence="1" id="KW-0328">Glycosyltransferase</keyword>
<comment type="caution">
    <text evidence="3">The sequence shown here is derived from an EMBL/GenBank/DDBJ whole genome shotgun (WGS) entry which is preliminary data.</text>
</comment>
<evidence type="ECO:0000256" key="1">
    <source>
        <dbReference type="ARBA" id="ARBA00022676"/>
    </source>
</evidence>
<gene>
    <name evidence="3" type="ORF">C7450_101644</name>
</gene>
<dbReference type="Proteomes" id="UP000248021">
    <property type="component" value="Unassembled WGS sequence"/>
</dbReference>
<keyword evidence="4" id="KW-1185">Reference proteome</keyword>
<organism evidence="3 4">
    <name type="scientific">Chelatococcus asaccharovorans</name>
    <dbReference type="NCBI Taxonomy" id="28210"/>
    <lineage>
        <taxon>Bacteria</taxon>
        <taxon>Pseudomonadati</taxon>
        <taxon>Pseudomonadota</taxon>
        <taxon>Alphaproteobacteria</taxon>
        <taxon>Hyphomicrobiales</taxon>
        <taxon>Chelatococcaceae</taxon>
        <taxon>Chelatococcus</taxon>
    </lineage>
</organism>
<dbReference type="RefSeq" id="WP_110372906.1">
    <property type="nucleotide sequence ID" value="NZ_JAHBRY010000001.1"/>
</dbReference>